<dbReference type="STRING" id="525245.HMPREF0044_1236"/>
<dbReference type="PANTHER" id="PTHR34471">
    <property type="entry name" value="ARGININE REPRESSOR"/>
    <property type="match status" value="1"/>
</dbReference>
<dbReference type="HAMAP" id="MF_00173">
    <property type="entry name" value="Arg_repressor"/>
    <property type="match status" value="1"/>
</dbReference>
<evidence type="ECO:0000313" key="13">
    <source>
        <dbReference type="Proteomes" id="UP000010301"/>
    </source>
</evidence>
<evidence type="ECO:0000256" key="7">
    <source>
        <dbReference type="ARBA" id="ARBA00023163"/>
    </source>
</evidence>
<dbReference type="Pfam" id="PF02863">
    <property type="entry name" value="Arg_repressor_C"/>
    <property type="match status" value="1"/>
</dbReference>
<dbReference type="OrthoDB" id="7060358at2"/>
<evidence type="ECO:0000256" key="3">
    <source>
        <dbReference type="ARBA" id="ARBA00022490"/>
    </source>
</evidence>
<dbReference type="InterPro" id="IPR036388">
    <property type="entry name" value="WH-like_DNA-bd_sf"/>
</dbReference>
<feature type="domain" description="Arginine repressor C-terminal" evidence="11">
    <location>
        <begin position="99"/>
        <end position="163"/>
    </location>
</feature>
<dbReference type="SUPFAM" id="SSF46785">
    <property type="entry name" value="Winged helix' DNA-binding domain"/>
    <property type="match status" value="1"/>
</dbReference>
<keyword evidence="13" id="KW-1185">Reference proteome</keyword>
<protein>
    <recommendedName>
        <fullName evidence="8 9">Arginine repressor</fullName>
    </recommendedName>
</protein>
<comment type="pathway">
    <text evidence="8">Amino-acid biosynthesis; L-arginine biosynthesis [regulation].</text>
</comment>
<dbReference type="GO" id="GO:0051259">
    <property type="term" value="P:protein complex oligomerization"/>
    <property type="evidence" value="ECO:0007669"/>
    <property type="project" value="InterPro"/>
</dbReference>
<dbReference type="NCBIfam" id="TIGR01529">
    <property type="entry name" value="argR_whole"/>
    <property type="match status" value="1"/>
</dbReference>
<dbReference type="HOGENOM" id="CLU_097103_1_1_11"/>
<evidence type="ECO:0000259" key="10">
    <source>
        <dbReference type="Pfam" id="PF01316"/>
    </source>
</evidence>
<dbReference type="Proteomes" id="UP000010301">
    <property type="component" value="Unassembled WGS sequence"/>
</dbReference>
<gene>
    <name evidence="8 12" type="primary">argR</name>
    <name evidence="12" type="ORF">HMPREF0044_1236</name>
</gene>
<comment type="subcellular location">
    <subcellularLocation>
        <location evidence="1 8">Cytoplasm</location>
    </subcellularLocation>
</comment>
<comment type="function">
    <text evidence="8">Regulates arginine biosynthesis genes.</text>
</comment>
<dbReference type="eggNOG" id="COG1438">
    <property type="taxonomic scope" value="Bacteria"/>
</dbReference>
<dbReference type="GO" id="GO:0005737">
    <property type="term" value="C:cytoplasm"/>
    <property type="evidence" value="ECO:0007669"/>
    <property type="project" value="UniProtKB-SubCell"/>
</dbReference>
<dbReference type="SUPFAM" id="SSF55252">
    <property type="entry name" value="C-terminal domain of arginine repressor"/>
    <property type="match status" value="1"/>
</dbReference>
<evidence type="ECO:0000256" key="6">
    <source>
        <dbReference type="ARBA" id="ARBA00023125"/>
    </source>
</evidence>
<dbReference type="Pfam" id="PF01316">
    <property type="entry name" value="Arg_repressor"/>
    <property type="match status" value="1"/>
</dbReference>
<keyword evidence="6 8" id="KW-0238">DNA-binding</keyword>
<proteinExistence type="inferred from homology"/>
<reference evidence="12 13" key="1">
    <citation type="submission" date="2009-01" db="EMBL/GenBank/DDBJ databases">
        <authorList>
            <person name="Qin X."/>
            <person name="Bachman B."/>
            <person name="Battles P."/>
            <person name="Bell A."/>
            <person name="Bess C."/>
            <person name="Bickham C."/>
            <person name="Chaboub L."/>
            <person name="Chen D."/>
            <person name="Coyle M."/>
            <person name="Deiros D.R."/>
            <person name="Dinh H."/>
            <person name="Forbes L."/>
            <person name="Fowler G."/>
            <person name="Francisco L."/>
            <person name="Fu Q."/>
            <person name="Gubbala S."/>
            <person name="Hale W."/>
            <person name="Han Y."/>
            <person name="Hemphill L."/>
            <person name="Highlander S.K."/>
            <person name="Hirani K."/>
            <person name="Hogues M."/>
            <person name="Jackson L."/>
            <person name="Jakkamsetti A."/>
            <person name="Javaid M."/>
            <person name="Jiang H."/>
            <person name="Korchina V."/>
            <person name="Kovar C."/>
            <person name="Lara F."/>
            <person name="Lee S."/>
            <person name="Mata R."/>
            <person name="Mathew T."/>
            <person name="Moen C."/>
            <person name="Morales K."/>
            <person name="Munidasa M."/>
            <person name="Nazareth L."/>
            <person name="Ngo R."/>
            <person name="Nguyen L."/>
            <person name="Okwuonu G."/>
            <person name="Ongeri F."/>
            <person name="Patil S."/>
            <person name="Petrosino J."/>
            <person name="Pham C."/>
            <person name="Pham P."/>
            <person name="Pu L.-L."/>
            <person name="Puazo M."/>
            <person name="Raj R."/>
            <person name="Reid J."/>
            <person name="Rouhana J."/>
            <person name="Saada N."/>
            <person name="Shang Y."/>
            <person name="Simmons D."/>
            <person name="Thornton R."/>
            <person name="Warren J."/>
            <person name="Weissenberger G."/>
            <person name="Zhang J."/>
            <person name="Zhang L."/>
            <person name="Zhou C."/>
            <person name="Zhu D."/>
            <person name="Muzny D."/>
            <person name="Worley K."/>
            <person name="Gibbs R."/>
        </authorList>
    </citation>
    <scope>NUCLEOTIDE SEQUENCE [LARGE SCALE GENOMIC DNA]</scope>
    <source>
        <strain evidence="12 13">DSM 15436</strain>
    </source>
</reference>
<dbReference type="UniPathway" id="UPA00068"/>
<dbReference type="InterPro" id="IPR001669">
    <property type="entry name" value="Arg_repress"/>
</dbReference>
<evidence type="ECO:0000256" key="8">
    <source>
        <dbReference type="HAMAP-Rule" id="MF_00173"/>
    </source>
</evidence>
<dbReference type="PANTHER" id="PTHR34471:SF1">
    <property type="entry name" value="ARGININE REPRESSOR"/>
    <property type="match status" value="1"/>
</dbReference>
<evidence type="ECO:0000256" key="9">
    <source>
        <dbReference type="NCBIfam" id="TIGR01529"/>
    </source>
</evidence>
<dbReference type="GO" id="GO:1900079">
    <property type="term" value="P:regulation of arginine biosynthetic process"/>
    <property type="evidence" value="ECO:0007669"/>
    <property type="project" value="UniProtKB-UniRule"/>
</dbReference>
<keyword evidence="5 8" id="KW-0805">Transcription regulation</keyword>
<comment type="similarity">
    <text evidence="2 8">Belongs to the ArgR family.</text>
</comment>
<dbReference type="InterPro" id="IPR020899">
    <property type="entry name" value="Arg_repress_C"/>
</dbReference>
<dbReference type="RefSeq" id="WP_006546406.1">
    <property type="nucleotide sequence ID" value="NZ_DS999541.1"/>
</dbReference>
<dbReference type="GO" id="GO:0006526">
    <property type="term" value="P:L-arginine biosynthetic process"/>
    <property type="evidence" value="ECO:0007669"/>
    <property type="project" value="UniProtKB-UniPathway"/>
</dbReference>
<dbReference type="EMBL" id="ACFG01000033">
    <property type="protein sequence ID" value="EEH63519.1"/>
    <property type="molecule type" value="Genomic_DNA"/>
</dbReference>
<evidence type="ECO:0000256" key="4">
    <source>
        <dbReference type="ARBA" id="ARBA00022491"/>
    </source>
</evidence>
<sequence length="168" mass="18086">MTLTVADSSRGGVSKSRRHAIIEEILSTEIISSQPELQDALEKRGISVAQATLSRDLIEVRATKVRDASGRQIYALATHVNNDMFREEAGEQKLKRWAEELLVGVAPAQNLLVLRTPAGAANFLASAIDAARYESVVGCVAGDDTILVICTSAETAQEFADKLLSFGK</sequence>
<evidence type="ECO:0000256" key="2">
    <source>
        <dbReference type="ARBA" id="ARBA00008316"/>
    </source>
</evidence>
<evidence type="ECO:0000259" key="11">
    <source>
        <dbReference type="Pfam" id="PF02863"/>
    </source>
</evidence>
<dbReference type="InterPro" id="IPR036390">
    <property type="entry name" value="WH_DNA-bd_sf"/>
</dbReference>
<keyword evidence="4 8" id="KW-0678">Repressor</keyword>
<keyword evidence="3 8" id="KW-0963">Cytoplasm</keyword>
<evidence type="ECO:0000256" key="5">
    <source>
        <dbReference type="ARBA" id="ARBA00023015"/>
    </source>
</evidence>
<dbReference type="AlphaFoldDB" id="C0W1E6"/>
<evidence type="ECO:0000256" key="1">
    <source>
        <dbReference type="ARBA" id="ARBA00004496"/>
    </source>
</evidence>
<organism evidence="12 13">
    <name type="scientific">Gleimia coleocanis DSM 15436</name>
    <dbReference type="NCBI Taxonomy" id="525245"/>
    <lineage>
        <taxon>Bacteria</taxon>
        <taxon>Bacillati</taxon>
        <taxon>Actinomycetota</taxon>
        <taxon>Actinomycetes</taxon>
        <taxon>Actinomycetales</taxon>
        <taxon>Actinomycetaceae</taxon>
        <taxon>Gleimia</taxon>
    </lineage>
</organism>
<keyword evidence="7 8" id="KW-0804">Transcription</keyword>
<comment type="caution">
    <text evidence="12">The sequence shown here is derived from an EMBL/GenBank/DDBJ whole genome shotgun (WGS) entry which is preliminary data.</text>
</comment>
<feature type="domain" description="Arginine repressor DNA-binding" evidence="10">
    <location>
        <begin position="13"/>
        <end position="78"/>
    </location>
</feature>
<dbReference type="Gene3D" id="1.10.10.10">
    <property type="entry name" value="Winged helix-like DNA-binding domain superfamily/Winged helix DNA-binding domain"/>
    <property type="match status" value="1"/>
</dbReference>
<keyword evidence="8" id="KW-0055">Arginine biosynthesis</keyword>
<dbReference type="GO" id="GO:0003700">
    <property type="term" value="F:DNA-binding transcription factor activity"/>
    <property type="evidence" value="ECO:0007669"/>
    <property type="project" value="UniProtKB-UniRule"/>
</dbReference>
<name>C0W1E6_9ACTO</name>
<evidence type="ECO:0000313" key="12">
    <source>
        <dbReference type="EMBL" id="EEH63519.1"/>
    </source>
</evidence>
<dbReference type="Gene3D" id="3.30.1360.40">
    <property type="match status" value="1"/>
</dbReference>
<dbReference type="PRINTS" id="PR01467">
    <property type="entry name" value="ARGREPRESSOR"/>
</dbReference>
<accession>C0W1E6</accession>
<dbReference type="GO" id="GO:0034618">
    <property type="term" value="F:arginine binding"/>
    <property type="evidence" value="ECO:0007669"/>
    <property type="project" value="InterPro"/>
</dbReference>
<dbReference type="GO" id="GO:0003677">
    <property type="term" value="F:DNA binding"/>
    <property type="evidence" value="ECO:0007669"/>
    <property type="project" value="UniProtKB-KW"/>
</dbReference>
<keyword evidence="8" id="KW-0028">Amino-acid biosynthesis</keyword>
<dbReference type="InterPro" id="IPR020900">
    <property type="entry name" value="Arg_repress_DNA-bd"/>
</dbReference>
<dbReference type="InterPro" id="IPR036251">
    <property type="entry name" value="Arg_repress_C_sf"/>
</dbReference>